<name>A0ABQ1K264_9GAMM</name>
<gene>
    <name evidence="1" type="ORF">GCM10011352_04090</name>
</gene>
<dbReference type="PANTHER" id="PTHR34309">
    <property type="entry name" value="SLR1406 PROTEIN"/>
    <property type="match status" value="1"/>
</dbReference>
<dbReference type="RefSeq" id="WP_188745434.1">
    <property type="nucleotide sequence ID" value="NZ_BMIJ01000001.1"/>
</dbReference>
<evidence type="ECO:0000313" key="1">
    <source>
        <dbReference type="EMBL" id="GGB81525.1"/>
    </source>
</evidence>
<organism evidence="1 2">
    <name type="scientific">Marinobacterium zhoushanense</name>
    <dbReference type="NCBI Taxonomy" id="1679163"/>
    <lineage>
        <taxon>Bacteria</taxon>
        <taxon>Pseudomonadati</taxon>
        <taxon>Pseudomonadota</taxon>
        <taxon>Gammaproteobacteria</taxon>
        <taxon>Oceanospirillales</taxon>
        <taxon>Oceanospirillaceae</taxon>
        <taxon>Marinobacterium</taxon>
    </lineage>
</organism>
<dbReference type="Pfam" id="PF03928">
    <property type="entry name" value="HbpS-like"/>
    <property type="match status" value="1"/>
</dbReference>
<sequence length="145" mass="14698">MGKLDLESSITITRAAFGKSLELNTAPLTVAILDAGGTLISLQRQDGASIIRPDVAIGKAWGAVAMGKSSRALGEDAQNRPAFISALNTLAQGKIVPVPGGVLIRNSDNEIIGAVGISGDLSDVDEQCAVFGIEAAGLVADAGEL</sequence>
<dbReference type="InterPro" id="IPR052517">
    <property type="entry name" value="GlcG_carb_metab_protein"/>
</dbReference>
<comment type="caution">
    <text evidence="1">The sequence shown here is derived from an EMBL/GenBank/DDBJ whole genome shotgun (WGS) entry which is preliminary data.</text>
</comment>
<protein>
    <recommendedName>
        <fullName evidence="3">GlcG protein</fullName>
    </recommendedName>
</protein>
<evidence type="ECO:0000313" key="2">
    <source>
        <dbReference type="Proteomes" id="UP000629025"/>
    </source>
</evidence>
<dbReference type="EMBL" id="BMIJ01000001">
    <property type="protein sequence ID" value="GGB81525.1"/>
    <property type="molecule type" value="Genomic_DNA"/>
</dbReference>
<dbReference type="PANTHER" id="PTHR34309:SF10">
    <property type="entry name" value="SLR1406 PROTEIN"/>
    <property type="match status" value="1"/>
</dbReference>
<reference evidence="2" key="1">
    <citation type="journal article" date="2019" name="Int. J. Syst. Evol. Microbiol.">
        <title>The Global Catalogue of Microorganisms (GCM) 10K type strain sequencing project: providing services to taxonomists for standard genome sequencing and annotation.</title>
        <authorList>
            <consortium name="The Broad Institute Genomics Platform"/>
            <consortium name="The Broad Institute Genome Sequencing Center for Infectious Disease"/>
            <person name="Wu L."/>
            <person name="Ma J."/>
        </authorList>
    </citation>
    <scope>NUCLEOTIDE SEQUENCE [LARGE SCALE GENOMIC DNA]</scope>
    <source>
        <strain evidence="2">CGMCC 1.15341</strain>
    </source>
</reference>
<dbReference type="InterPro" id="IPR038084">
    <property type="entry name" value="PduO/GlcC-like_sf"/>
</dbReference>
<keyword evidence="2" id="KW-1185">Reference proteome</keyword>
<accession>A0ABQ1K264</accession>
<dbReference type="Proteomes" id="UP000629025">
    <property type="component" value="Unassembled WGS sequence"/>
</dbReference>
<dbReference type="SUPFAM" id="SSF143744">
    <property type="entry name" value="GlcG-like"/>
    <property type="match status" value="1"/>
</dbReference>
<dbReference type="InterPro" id="IPR005624">
    <property type="entry name" value="PduO/GlcC-like"/>
</dbReference>
<evidence type="ECO:0008006" key="3">
    <source>
        <dbReference type="Google" id="ProtNLM"/>
    </source>
</evidence>
<proteinExistence type="predicted"/>
<dbReference type="Gene3D" id="3.30.450.150">
    <property type="entry name" value="Haem-degrading domain"/>
    <property type="match status" value="1"/>
</dbReference>